<sequence length="241" mass="24781">MDGVPWDVVLLIAGVTCVGAFVQSVVGLGLGLLVAPVVAMVEPGLVPALPLWLALLISGSMLLGERRHVDWRSLAWALPARVPGTVIGAWLVVSFSDQVIAVAIGVMVLVAVAVTVRAVHVPVNPVSLSVAGLVAGVSGTATSIGGPPIALLFQRREPEVVRSTLSVFFFLGVCVSLVGLAWSGALTTASWHLGLLMSPLVVLGSVTGSAVRDRLPRHAFRTGVLLVCAASALALLVQALT</sequence>
<dbReference type="Pfam" id="PF01925">
    <property type="entry name" value="TauE"/>
    <property type="match status" value="1"/>
</dbReference>
<dbReference type="EMBL" id="BAAAQR010000013">
    <property type="protein sequence ID" value="GAA2152718.1"/>
    <property type="molecule type" value="Genomic_DNA"/>
</dbReference>
<keyword evidence="3" id="KW-0813">Transport</keyword>
<keyword evidence="7 8" id="KW-0472">Membrane</keyword>
<evidence type="ECO:0000256" key="8">
    <source>
        <dbReference type="RuleBase" id="RU363041"/>
    </source>
</evidence>
<feature type="transmembrane region" description="Helical" evidence="8">
    <location>
        <begin position="6"/>
        <end position="33"/>
    </location>
</feature>
<evidence type="ECO:0000313" key="9">
    <source>
        <dbReference type="EMBL" id="GAA2152718.1"/>
    </source>
</evidence>
<comment type="caution">
    <text evidence="9">The sequence shown here is derived from an EMBL/GenBank/DDBJ whole genome shotgun (WGS) entry which is preliminary data.</text>
</comment>
<dbReference type="PANTHER" id="PTHR30269:SF37">
    <property type="entry name" value="MEMBRANE TRANSPORTER PROTEIN"/>
    <property type="match status" value="1"/>
</dbReference>
<evidence type="ECO:0000256" key="7">
    <source>
        <dbReference type="ARBA" id="ARBA00023136"/>
    </source>
</evidence>
<protein>
    <recommendedName>
        <fullName evidence="8">Probable membrane transporter protein</fullName>
    </recommendedName>
</protein>
<feature type="transmembrane region" description="Helical" evidence="8">
    <location>
        <begin position="165"/>
        <end position="185"/>
    </location>
</feature>
<keyword evidence="6 8" id="KW-1133">Transmembrane helix</keyword>
<evidence type="ECO:0000256" key="2">
    <source>
        <dbReference type="ARBA" id="ARBA00009142"/>
    </source>
</evidence>
<evidence type="ECO:0000256" key="6">
    <source>
        <dbReference type="ARBA" id="ARBA00022989"/>
    </source>
</evidence>
<name>A0ABP5LRX8_9ACTN</name>
<dbReference type="InterPro" id="IPR052017">
    <property type="entry name" value="TSUP"/>
</dbReference>
<comment type="similarity">
    <text evidence="2 8">Belongs to the 4-toluene sulfonate uptake permease (TSUP) (TC 2.A.102) family.</text>
</comment>
<proteinExistence type="inferred from homology"/>
<feature type="transmembrane region" description="Helical" evidence="8">
    <location>
        <begin position="75"/>
        <end position="93"/>
    </location>
</feature>
<keyword evidence="4 8" id="KW-1003">Cell membrane</keyword>
<dbReference type="Proteomes" id="UP001501771">
    <property type="component" value="Unassembled WGS sequence"/>
</dbReference>
<organism evidence="9 10">
    <name type="scientific">Nocardioides koreensis</name>
    <dbReference type="NCBI Taxonomy" id="433651"/>
    <lineage>
        <taxon>Bacteria</taxon>
        <taxon>Bacillati</taxon>
        <taxon>Actinomycetota</taxon>
        <taxon>Actinomycetes</taxon>
        <taxon>Propionibacteriales</taxon>
        <taxon>Nocardioidaceae</taxon>
        <taxon>Nocardioides</taxon>
    </lineage>
</organism>
<evidence type="ECO:0000256" key="1">
    <source>
        <dbReference type="ARBA" id="ARBA00004651"/>
    </source>
</evidence>
<comment type="subcellular location">
    <subcellularLocation>
        <location evidence="1 8">Cell membrane</location>
        <topology evidence="1 8">Multi-pass membrane protein</topology>
    </subcellularLocation>
</comment>
<evidence type="ECO:0000313" key="10">
    <source>
        <dbReference type="Proteomes" id="UP001501771"/>
    </source>
</evidence>
<keyword evidence="10" id="KW-1185">Reference proteome</keyword>
<feature type="transmembrane region" description="Helical" evidence="8">
    <location>
        <begin position="100"/>
        <end position="120"/>
    </location>
</feature>
<feature type="transmembrane region" description="Helical" evidence="8">
    <location>
        <begin position="126"/>
        <end position="153"/>
    </location>
</feature>
<dbReference type="InterPro" id="IPR002781">
    <property type="entry name" value="TM_pro_TauE-like"/>
</dbReference>
<keyword evidence="5 8" id="KW-0812">Transmembrane</keyword>
<feature type="transmembrane region" description="Helical" evidence="8">
    <location>
        <begin position="45"/>
        <end position="63"/>
    </location>
</feature>
<dbReference type="PANTHER" id="PTHR30269">
    <property type="entry name" value="TRANSMEMBRANE PROTEIN YFCA"/>
    <property type="match status" value="1"/>
</dbReference>
<evidence type="ECO:0000256" key="5">
    <source>
        <dbReference type="ARBA" id="ARBA00022692"/>
    </source>
</evidence>
<evidence type="ECO:0000256" key="3">
    <source>
        <dbReference type="ARBA" id="ARBA00022448"/>
    </source>
</evidence>
<gene>
    <name evidence="9" type="ORF">GCM10009844_36250</name>
</gene>
<accession>A0ABP5LRX8</accession>
<reference evidence="10" key="1">
    <citation type="journal article" date="2019" name="Int. J. Syst. Evol. Microbiol.">
        <title>The Global Catalogue of Microorganisms (GCM) 10K type strain sequencing project: providing services to taxonomists for standard genome sequencing and annotation.</title>
        <authorList>
            <consortium name="The Broad Institute Genomics Platform"/>
            <consortium name="The Broad Institute Genome Sequencing Center for Infectious Disease"/>
            <person name="Wu L."/>
            <person name="Ma J."/>
        </authorList>
    </citation>
    <scope>NUCLEOTIDE SEQUENCE [LARGE SCALE GENOMIC DNA]</scope>
    <source>
        <strain evidence="10">JCM 16022</strain>
    </source>
</reference>
<dbReference type="RefSeq" id="WP_344155623.1">
    <property type="nucleotide sequence ID" value="NZ_BAAAQR010000013.1"/>
</dbReference>
<feature type="transmembrane region" description="Helical" evidence="8">
    <location>
        <begin position="223"/>
        <end position="240"/>
    </location>
</feature>
<feature type="transmembrane region" description="Helical" evidence="8">
    <location>
        <begin position="191"/>
        <end position="211"/>
    </location>
</feature>
<evidence type="ECO:0000256" key="4">
    <source>
        <dbReference type="ARBA" id="ARBA00022475"/>
    </source>
</evidence>